<dbReference type="Proteomes" id="UP000244811">
    <property type="component" value="Chromosome 4"/>
</dbReference>
<dbReference type="InterPro" id="IPR009088">
    <property type="entry name" value="TFIIA_b-brl"/>
</dbReference>
<sequence length="150" mass="17395">MEYSSDYDVFYDLIKRTFLIESLKDTLDQMVEGYYLTKESSDRILNEALKEYQIALKNNKHLFSKVLVFGQLGQYKYFDSLWTFNLKDPLICYYYSPIDPDDADGSDTEGTHTPRSKSAVSKEISKNLNSDNYKVFCFSGYLKIMSVEGS</sequence>
<evidence type="ECO:0000256" key="2">
    <source>
        <dbReference type="ARBA" id="ARBA00023163"/>
    </source>
</evidence>
<proteinExistence type="predicted"/>
<comment type="subcellular location">
    <subcellularLocation>
        <location evidence="1">Nucleus</location>
    </subcellularLocation>
</comment>
<dbReference type="AlphaFoldDB" id="A0A976SJR8"/>
<dbReference type="EMBL" id="CP056072">
    <property type="protein sequence ID" value="UVC50106.1"/>
    <property type="molecule type" value="Genomic_DNA"/>
</dbReference>
<evidence type="ECO:0000313" key="6">
    <source>
        <dbReference type="Proteomes" id="UP000244811"/>
    </source>
</evidence>
<dbReference type="GO" id="GO:0005672">
    <property type="term" value="C:transcription factor TFIIA complex"/>
    <property type="evidence" value="ECO:0007669"/>
    <property type="project" value="InterPro"/>
</dbReference>
<protein>
    <recommendedName>
        <fullName evidence="7">Transcription initiation factor IIA subunit 2</fullName>
    </recommendedName>
</protein>
<gene>
    <name evidence="5" type="ORF">MACK_003972</name>
</gene>
<organism evidence="5 6">
    <name type="scientific">Theileria orientalis</name>
    <dbReference type="NCBI Taxonomy" id="68886"/>
    <lineage>
        <taxon>Eukaryota</taxon>
        <taxon>Sar</taxon>
        <taxon>Alveolata</taxon>
        <taxon>Apicomplexa</taxon>
        <taxon>Aconoidasida</taxon>
        <taxon>Piroplasmida</taxon>
        <taxon>Theileriidae</taxon>
        <taxon>Theileria</taxon>
    </lineage>
</organism>
<dbReference type="GO" id="GO:0006367">
    <property type="term" value="P:transcription initiation at RNA polymerase II promoter"/>
    <property type="evidence" value="ECO:0007669"/>
    <property type="project" value="InterPro"/>
</dbReference>
<keyword evidence="2" id="KW-0804">Transcription</keyword>
<dbReference type="SUPFAM" id="SSF50784">
    <property type="entry name" value="Transcription factor IIA (TFIIA), beta-barrel domain"/>
    <property type="match status" value="1"/>
</dbReference>
<keyword evidence="3" id="KW-0539">Nucleus</keyword>
<feature type="region of interest" description="Disordered" evidence="4">
    <location>
        <begin position="104"/>
        <end position="123"/>
    </location>
</feature>
<evidence type="ECO:0000256" key="1">
    <source>
        <dbReference type="ARBA" id="ARBA00004123"/>
    </source>
</evidence>
<accession>A0A976SJR8</accession>
<reference evidence="5" key="1">
    <citation type="submission" date="2022-07" db="EMBL/GenBank/DDBJ databases">
        <title>Evaluation of T. orientalis genome assembly methods using nanopore sequencing and analysis of variation between genomes.</title>
        <authorList>
            <person name="Yam J."/>
            <person name="Micallef M.L."/>
            <person name="Liu M."/>
            <person name="Djordjevic S.P."/>
            <person name="Bogema D.R."/>
            <person name="Jenkins C."/>
        </authorList>
    </citation>
    <scope>NUCLEOTIDE SEQUENCE</scope>
    <source>
        <strain evidence="5">Goon Nure</strain>
    </source>
</reference>
<evidence type="ECO:0000256" key="3">
    <source>
        <dbReference type="ARBA" id="ARBA00023242"/>
    </source>
</evidence>
<evidence type="ECO:0000256" key="4">
    <source>
        <dbReference type="SAM" id="MobiDB-lite"/>
    </source>
</evidence>
<evidence type="ECO:0008006" key="7">
    <source>
        <dbReference type="Google" id="ProtNLM"/>
    </source>
</evidence>
<evidence type="ECO:0000313" key="5">
    <source>
        <dbReference type="EMBL" id="UVC50106.1"/>
    </source>
</evidence>
<name>A0A976SJR8_THEOR</name>